<accession>A0A0S8JW88</accession>
<feature type="non-terminal residue" evidence="1">
    <location>
        <position position="106"/>
    </location>
</feature>
<gene>
    <name evidence="1" type="ORF">AMJ74_04265</name>
</gene>
<dbReference type="EMBL" id="LJVE01000074">
    <property type="protein sequence ID" value="KPL13961.1"/>
    <property type="molecule type" value="Genomic_DNA"/>
</dbReference>
<name>A0A0S8JW88_UNCW3</name>
<dbReference type="AlphaFoldDB" id="A0A0S8JW88"/>
<evidence type="ECO:0008006" key="3">
    <source>
        <dbReference type="Google" id="ProtNLM"/>
    </source>
</evidence>
<evidence type="ECO:0000313" key="1">
    <source>
        <dbReference type="EMBL" id="KPL13961.1"/>
    </source>
</evidence>
<reference evidence="1 2" key="1">
    <citation type="journal article" date="2015" name="Microbiome">
        <title>Genomic resolution of linkages in carbon, nitrogen, and sulfur cycling among widespread estuary sediment bacteria.</title>
        <authorList>
            <person name="Baker B.J."/>
            <person name="Lazar C.S."/>
            <person name="Teske A.P."/>
            <person name="Dick G.J."/>
        </authorList>
    </citation>
    <scope>NUCLEOTIDE SEQUENCE [LARGE SCALE GENOMIC DNA]</scope>
    <source>
        <strain evidence="1">SM1_77</strain>
    </source>
</reference>
<sequence length="106" mass="11963">MLLFRRENRYVLDSSSILDGRIMQLLNKKIFVGKIIVPQLVGAIVRKVGGNSSERTLSSLEKNVPVEFVVDKANSLIEEICVLRIADRRKAKVFTTSDELCRQAKS</sequence>
<comment type="caution">
    <text evidence="1">The sequence shown here is derived from an EMBL/GenBank/DDBJ whole genome shotgun (WGS) entry which is preliminary data.</text>
</comment>
<dbReference type="Gene3D" id="3.40.50.1010">
    <property type="entry name" value="5'-nuclease"/>
    <property type="match status" value="1"/>
</dbReference>
<proteinExistence type="predicted"/>
<protein>
    <recommendedName>
        <fullName evidence="3">PIN domain-containing protein</fullName>
    </recommendedName>
</protein>
<dbReference type="Proteomes" id="UP000050975">
    <property type="component" value="Unassembled WGS sequence"/>
</dbReference>
<organism evidence="1 2">
    <name type="scientific">candidate division WOR_3 bacterium SM1_77</name>
    <dbReference type="NCBI Taxonomy" id="1703778"/>
    <lineage>
        <taxon>Bacteria</taxon>
        <taxon>Bacteria division WOR-3</taxon>
    </lineage>
</organism>
<evidence type="ECO:0000313" key="2">
    <source>
        <dbReference type="Proteomes" id="UP000050975"/>
    </source>
</evidence>